<dbReference type="EMBL" id="CABEEP010000001">
    <property type="protein sequence ID" value="VTQ60286.1"/>
    <property type="molecule type" value="Genomic_DNA"/>
</dbReference>
<dbReference type="Proteomes" id="UP000352698">
    <property type="component" value="Unassembled WGS sequence"/>
</dbReference>
<gene>
    <name evidence="1" type="ORF">NCTC12204_00584</name>
</gene>
<name>A0A449E5G3_ENTHR</name>
<reference evidence="1 2" key="1">
    <citation type="submission" date="2019-05" db="EMBL/GenBank/DDBJ databases">
        <authorList>
            <consortium name="Pathogen Informatics"/>
        </authorList>
    </citation>
    <scope>NUCLEOTIDE SEQUENCE [LARGE SCALE GENOMIC DNA]</scope>
    <source>
        <strain evidence="1 2">NCTC12204</strain>
    </source>
</reference>
<organism evidence="1 2">
    <name type="scientific">Enterococcus hirae</name>
    <dbReference type="NCBI Taxonomy" id="1354"/>
    <lineage>
        <taxon>Bacteria</taxon>
        <taxon>Bacillati</taxon>
        <taxon>Bacillota</taxon>
        <taxon>Bacilli</taxon>
        <taxon>Lactobacillales</taxon>
        <taxon>Enterococcaceae</taxon>
        <taxon>Enterococcus</taxon>
    </lineage>
</organism>
<comment type="caution">
    <text evidence="1">The sequence shown here is derived from an EMBL/GenBank/DDBJ whole genome shotgun (WGS) entry which is preliminary data.</text>
</comment>
<dbReference type="AlphaFoldDB" id="A0A449E5G3"/>
<sequence length="79" mass="8892">MEKNVDLDKLVADSYSLSSCLSALSQMSYERLIVNSISLEDINEINAIIISIKCLAEQHAQEMEAFELEKMKYSSSSIE</sequence>
<evidence type="ECO:0000313" key="1">
    <source>
        <dbReference type="EMBL" id="VTQ60286.1"/>
    </source>
</evidence>
<evidence type="ECO:0000313" key="2">
    <source>
        <dbReference type="Proteomes" id="UP000352698"/>
    </source>
</evidence>
<dbReference type="RefSeq" id="WP_010738376.1">
    <property type="nucleotide sequence ID" value="NZ_AP027299.1"/>
</dbReference>
<proteinExistence type="predicted"/>
<accession>A0A449E5G3</accession>
<protein>
    <submittedName>
        <fullName evidence="1">Uncharacterized protein</fullName>
    </submittedName>
</protein>